<comment type="caution">
    <text evidence="2">The sequence shown here is derived from an EMBL/GenBank/DDBJ whole genome shotgun (WGS) entry which is preliminary data.</text>
</comment>
<feature type="transmembrane region" description="Helical" evidence="1">
    <location>
        <begin position="118"/>
        <end position="137"/>
    </location>
</feature>
<keyword evidence="1" id="KW-0472">Membrane</keyword>
<evidence type="ECO:0000256" key="1">
    <source>
        <dbReference type="SAM" id="Phobius"/>
    </source>
</evidence>
<dbReference type="RefSeq" id="WP_116881113.1">
    <property type="nucleotide sequence ID" value="NZ_QURB01000005.1"/>
</dbReference>
<keyword evidence="1" id="KW-0812">Transmembrane</keyword>
<reference evidence="2 3" key="1">
    <citation type="submission" date="2018-08" db="EMBL/GenBank/DDBJ databases">
        <title>The draft genome squence of Brumimicrobium sp. N62.</title>
        <authorList>
            <person name="Du Z.-J."/>
            <person name="Luo H.-R."/>
        </authorList>
    </citation>
    <scope>NUCLEOTIDE SEQUENCE [LARGE SCALE GENOMIC DNA]</scope>
    <source>
        <strain evidence="2 3">N62</strain>
    </source>
</reference>
<protein>
    <submittedName>
        <fullName evidence="2">Uncharacterized protein</fullName>
    </submittedName>
</protein>
<dbReference type="EMBL" id="QURB01000005">
    <property type="protein sequence ID" value="RFC54274.1"/>
    <property type="molecule type" value="Genomic_DNA"/>
</dbReference>
<evidence type="ECO:0000313" key="3">
    <source>
        <dbReference type="Proteomes" id="UP000257127"/>
    </source>
</evidence>
<feature type="transmembrane region" description="Helical" evidence="1">
    <location>
        <begin position="143"/>
        <end position="165"/>
    </location>
</feature>
<sequence length="188" mass="21882">MDDFDVMKKVWNSNSNSDVSTPTQIHSAIKKFKQKKKRNAFWVTASFILCALAFIVVLILLRPMEWTTIIGVISILIAFILGIFQKLKSLKSITKTELKSNKEFLEQMVDSAQFTKTNWLQIFTILLFAVGYALFIYEGIKDSFIEMCLSYLGIILFSVFMYFVFRPYMRTVSQHKVKKMTEIIQDLK</sequence>
<keyword evidence="3" id="KW-1185">Reference proteome</keyword>
<gene>
    <name evidence="2" type="ORF">DXU93_09825</name>
</gene>
<accession>A0A3E1EXJ8</accession>
<dbReference type="OrthoDB" id="1467567at2"/>
<feature type="transmembrane region" description="Helical" evidence="1">
    <location>
        <begin position="66"/>
        <end position="84"/>
    </location>
</feature>
<dbReference type="Proteomes" id="UP000257127">
    <property type="component" value="Unassembled WGS sequence"/>
</dbReference>
<organism evidence="2 3">
    <name type="scientific">Brumimicrobium aurantiacum</name>
    <dbReference type="NCBI Taxonomy" id="1737063"/>
    <lineage>
        <taxon>Bacteria</taxon>
        <taxon>Pseudomonadati</taxon>
        <taxon>Bacteroidota</taxon>
        <taxon>Flavobacteriia</taxon>
        <taxon>Flavobacteriales</taxon>
        <taxon>Crocinitomicaceae</taxon>
        <taxon>Brumimicrobium</taxon>
    </lineage>
</organism>
<feature type="transmembrane region" description="Helical" evidence="1">
    <location>
        <begin position="40"/>
        <end position="60"/>
    </location>
</feature>
<name>A0A3E1EXJ8_9FLAO</name>
<dbReference type="AlphaFoldDB" id="A0A3E1EXJ8"/>
<evidence type="ECO:0000313" key="2">
    <source>
        <dbReference type="EMBL" id="RFC54274.1"/>
    </source>
</evidence>
<proteinExistence type="predicted"/>
<keyword evidence="1" id="KW-1133">Transmembrane helix</keyword>